<dbReference type="HOGENOM" id="CLU_059069_0_0_1"/>
<feature type="transmembrane region" description="Helical" evidence="1">
    <location>
        <begin position="215"/>
        <end position="233"/>
    </location>
</feature>
<dbReference type="AlphaFoldDB" id="L2GPJ1"/>
<dbReference type="GeneID" id="19880999"/>
<dbReference type="VEuPathDB" id="MicrosporidiaDB:VICG_00281"/>
<dbReference type="RefSeq" id="XP_007603734.1">
    <property type="nucleotide sequence ID" value="XM_007603672.1"/>
</dbReference>
<dbReference type="InParanoid" id="L2GPJ1"/>
<name>L2GPJ1_VITCO</name>
<reference evidence="3" key="1">
    <citation type="submission" date="2011-05" db="EMBL/GenBank/DDBJ databases">
        <title>The genome sequence of Vittaforma corneae strain ATCC 50505.</title>
        <authorList>
            <consortium name="The Broad Institute Genome Sequencing Platform"/>
            <person name="Cuomo C."/>
            <person name="Didier E."/>
            <person name="Bowers L."/>
            <person name="Young S.K."/>
            <person name="Zeng Q."/>
            <person name="Gargeya S."/>
            <person name="Fitzgerald M."/>
            <person name="Haas B."/>
            <person name="Abouelleil A."/>
            <person name="Alvarado L."/>
            <person name="Arachchi H.M."/>
            <person name="Berlin A."/>
            <person name="Chapman S.B."/>
            <person name="Gearin G."/>
            <person name="Goldberg J."/>
            <person name="Griggs A."/>
            <person name="Gujja S."/>
            <person name="Hansen M."/>
            <person name="Heiman D."/>
            <person name="Howarth C."/>
            <person name="Larimer J."/>
            <person name="Lui A."/>
            <person name="MacDonald P.J.P."/>
            <person name="McCowen C."/>
            <person name="Montmayeur A."/>
            <person name="Murphy C."/>
            <person name="Neiman D."/>
            <person name="Pearson M."/>
            <person name="Priest M."/>
            <person name="Roberts A."/>
            <person name="Saif S."/>
            <person name="Shea T."/>
            <person name="Sisk P."/>
            <person name="Stolte C."/>
            <person name="Sykes S."/>
            <person name="Wortman J."/>
            <person name="Nusbaum C."/>
            <person name="Birren B."/>
        </authorList>
    </citation>
    <scope>NUCLEOTIDE SEQUENCE [LARGE SCALE GENOMIC DNA]</scope>
    <source>
        <strain evidence="3">ATCC 50505</strain>
    </source>
</reference>
<feature type="transmembrane region" description="Helical" evidence="1">
    <location>
        <begin position="66"/>
        <end position="89"/>
    </location>
</feature>
<organism evidence="2 3">
    <name type="scientific">Vittaforma corneae (strain ATCC 50505)</name>
    <name type="common">Microsporidian parasite</name>
    <name type="synonym">Nosema corneum</name>
    <dbReference type="NCBI Taxonomy" id="993615"/>
    <lineage>
        <taxon>Eukaryota</taxon>
        <taxon>Fungi</taxon>
        <taxon>Fungi incertae sedis</taxon>
        <taxon>Microsporidia</taxon>
        <taxon>Nosematidae</taxon>
        <taxon>Vittaforma</taxon>
    </lineage>
</organism>
<gene>
    <name evidence="2" type="ORF">VICG_00281</name>
</gene>
<dbReference type="EMBL" id="JH370131">
    <property type="protein sequence ID" value="ELA42529.1"/>
    <property type="molecule type" value="Genomic_DNA"/>
</dbReference>
<evidence type="ECO:0000313" key="2">
    <source>
        <dbReference type="EMBL" id="ELA42529.1"/>
    </source>
</evidence>
<dbReference type="Proteomes" id="UP000011082">
    <property type="component" value="Unassembled WGS sequence"/>
</dbReference>
<feature type="transmembrane region" description="Helical" evidence="1">
    <location>
        <begin position="117"/>
        <end position="142"/>
    </location>
</feature>
<feature type="transmembrane region" description="Helical" evidence="1">
    <location>
        <begin position="163"/>
        <end position="179"/>
    </location>
</feature>
<sequence>MSTLATTDSFLVDIELGTQNATAKQVSIVGRLKRAKRASFIGQLRHILSTSYAVIKKALASEFTKYLALQMIIFGSALAYHCIGLWWFYPENTKIVVNTATPTTFCFVDVDYWLEMILYIAIGYGTVLVQPIVLFSLGVLDVAFEYIPDHYKVSHTYSKRKRIFWGVLGLLLLVTYAVATKLFFIIGGVAIGAIISYGLVKLVSFITSKVSTTRLIIFGNCLVAAVALLRAYYTPYLLGGTPITEYFQRNRTDISQYEKFFADLDVDISRVFVVGGMYSDNAASNAIPFKSMMSIVIGEGTIQNNSFEAVKAILLH</sequence>
<proteinExistence type="predicted"/>
<feature type="transmembrane region" description="Helical" evidence="1">
    <location>
        <begin position="185"/>
        <end position="203"/>
    </location>
</feature>
<evidence type="ECO:0000256" key="1">
    <source>
        <dbReference type="SAM" id="Phobius"/>
    </source>
</evidence>
<keyword evidence="1" id="KW-0812">Transmembrane</keyword>
<keyword evidence="1" id="KW-1133">Transmembrane helix</keyword>
<evidence type="ECO:0000313" key="3">
    <source>
        <dbReference type="Proteomes" id="UP000011082"/>
    </source>
</evidence>
<keyword evidence="1" id="KW-0472">Membrane</keyword>
<protein>
    <submittedName>
        <fullName evidence="2">Uncharacterized protein</fullName>
    </submittedName>
</protein>
<accession>L2GPJ1</accession>
<keyword evidence="3" id="KW-1185">Reference proteome</keyword>